<dbReference type="EMBL" id="VSSQ01063784">
    <property type="protein sequence ID" value="MPN16785.1"/>
    <property type="molecule type" value="Genomic_DNA"/>
</dbReference>
<dbReference type="AlphaFoldDB" id="A0A645FQS7"/>
<proteinExistence type="predicted"/>
<reference evidence="2" key="1">
    <citation type="submission" date="2019-08" db="EMBL/GenBank/DDBJ databases">
        <authorList>
            <person name="Kucharzyk K."/>
            <person name="Murdoch R.W."/>
            <person name="Higgins S."/>
            <person name="Loffler F."/>
        </authorList>
    </citation>
    <scope>NUCLEOTIDE SEQUENCE</scope>
</reference>
<feature type="region of interest" description="Disordered" evidence="1">
    <location>
        <begin position="1"/>
        <end position="24"/>
    </location>
</feature>
<accession>A0A645FQS7</accession>
<name>A0A645FQS7_9ZZZZ</name>
<evidence type="ECO:0000313" key="2">
    <source>
        <dbReference type="EMBL" id="MPN16785.1"/>
    </source>
</evidence>
<evidence type="ECO:0000256" key="1">
    <source>
        <dbReference type="SAM" id="MobiDB-lite"/>
    </source>
</evidence>
<protein>
    <submittedName>
        <fullName evidence="2">Uncharacterized protein</fullName>
    </submittedName>
</protein>
<comment type="caution">
    <text evidence="2">The sequence shown here is derived from an EMBL/GenBank/DDBJ whole genome shotgun (WGS) entry which is preliminary data.</text>
</comment>
<feature type="compositionally biased region" description="Basic residues" evidence="1">
    <location>
        <begin position="1"/>
        <end position="15"/>
    </location>
</feature>
<organism evidence="2">
    <name type="scientific">bioreactor metagenome</name>
    <dbReference type="NCBI Taxonomy" id="1076179"/>
    <lineage>
        <taxon>unclassified sequences</taxon>
        <taxon>metagenomes</taxon>
        <taxon>ecological metagenomes</taxon>
    </lineage>
</organism>
<gene>
    <name evidence="2" type="ORF">SDC9_164132</name>
</gene>
<sequence>MHALRQLRSRKHKTRRVDVGAGEKTVRHRVHSVLDLADGGDDQPRAALGAL</sequence>